<comment type="caution">
    <text evidence="1">The sequence shown here is derived from an EMBL/GenBank/DDBJ whole genome shotgun (WGS) entry which is preliminary data.</text>
</comment>
<proteinExistence type="predicted"/>
<dbReference type="RefSeq" id="WP_088418890.1">
    <property type="nucleotide sequence ID" value="NZ_NJBA01000005.1"/>
</dbReference>
<dbReference type="Proteomes" id="UP000198145">
    <property type="component" value="Unassembled WGS sequence"/>
</dbReference>
<dbReference type="eggNOG" id="ENOG5031GYS">
    <property type="taxonomic scope" value="Bacteria"/>
</dbReference>
<evidence type="ECO:0000313" key="1">
    <source>
        <dbReference type="EMBL" id="OWP50058.1"/>
    </source>
</evidence>
<name>A0A246F8U5_PSENT</name>
<evidence type="ECO:0000313" key="2">
    <source>
        <dbReference type="Proteomes" id="UP000198145"/>
    </source>
</evidence>
<dbReference type="EMBL" id="NJBA01000005">
    <property type="protein sequence ID" value="OWP50058.1"/>
    <property type="molecule type" value="Genomic_DNA"/>
</dbReference>
<sequence>MTAWLISYSKDNNTSTLDMPGQTQPSPEQAAEFLLQWARRNLPAGDYGDKQDEHGSEATLELLRRYGITLTGITAN</sequence>
<protein>
    <submittedName>
        <fullName evidence="1">Uncharacterized protein</fullName>
    </submittedName>
</protein>
<organism evidence="1 2">
    <name type="scientific">Pseudomonas nitroreducens</name>
    <dbReference type="NCBI Taxonomy" id="46680"/>
    <lineage>
        <taxon>Bacteria</taxon>
        <taxon>Pseudomonadati</taxon>
        <taxon>Pseudomonadota</taxon>
        <taxon>Gammaproteobacteria</taxon>
        <taxon>Pseudomonadales</taxon>
        <taxon>Pseudomonadaceae</taxon>
        <taxon>Pseudomonas</taxon>
    </lineage>
</organism>
<reference evidence="1 2" key="1">
    <citation type="submission" date="2017-06" db="EMBL/GenBank/DDBJ databases">
        <title>Draft genome of Pseudomonas nitroreducens DF05.</title>
        <authorList>
            <person name="Iyer R."/>
        </authorList>
    </citation>
    <scope>NUCLEOTIDE SEQUENCE [LARGE SCALE GENOMIC DNA]</scope>
    <source>
        <strain evidence="1 2">DF05</strain>
    </source>
</reference>
<dbReference type="AlphaFoldDB" id="A0A246F8U5"/>
<accession>A0A246F8U5</accession>
<gene>
    <name evidence="1" type="ORF">CEG18_16615</name>
</gene>